<comment type="caution">
    <text evidence="2">The sequence shown here is derived from an EMBL/GenBank/DDBJ whole genome shotgun (WGS) entry which is preliminary data.</text>
</comment>
<dbReference type="Proteomes" id="UP000729402">
    <property type="component" value="Unassembled WGS sequence"/>
</dbReference>
<evidence type="ECO:0000313" key="2">
    <source>
        <dbReference type="EMBL" id="KAG8099723.1"/>
    </source>
</evidence>
<keyword evidence="3" id="KW-1185">Reference proteome</keyword>
<proteinExistence type="predicted"/>
<dbReference type="PANTHER" id="PTHR34709:SF25">
    <property type="entry name" value="OS06G0688400 PROTEIN"/>
    <property type="match status" value="1"/>
</dbReference>
<dbReference type="EMBL" id="JAAALK010000079">
    <property type="protein sequence ID" value="KAG8099723.1"/>
    <property type="molecule type" value="Genomic_DNA"/>
</dbReference>
<dbReference type="InterPro" id="IPR055312">
    <property type="entry name" value="FBL15-like"/>
</dbReference>
<gene>
    <name evidence="2" type="ORF">GUJ93_ZPchr0013g37728</name>
</gene>
<dbReference type="AlphaFoldDB" id="A0A8J5X483"/>
<dbReference type="InterPro" id="IPR001810">
    <property type="entry name" value="F-box_dom"/>
</dbReference>
<dbReference type="PANTHER" id="PTHR34709">
    <property type="entry name" value="OS10G0396666 PROTEIN"/>
    <property type="match status" value="1"/>
</dbReference>
<feature type="domain" description="F-box" evidence="1">
    <location>
        <begin position="33"/>
        <end position="71"/>
    </location>
</feature>
<evidence type="ECO:0000313" key="3">
    <source>
        <dbReference type="Proteomes" id="UP000729402"/>
    </source>
</evidence>
<name>A0A8J5X483_ZIZPA</name>
<dbReference type="OrthoDB" id="667615at2759"/>
<sequence length="522" mass="58110">MKGDGSKAGSSSRRRVRRRIGGGGAAAGGVDRISEVCDDVLLKILLLMPLVDAVRTSELSRRWAALWTRLPRLGLCDEDDYVGGGGGAGGSRFAGFVDSVLSRVAAVVPQIPRYVIIRVFKETNFDAARITSWASFVAAHRFAVEFHLCVAIIKVSELDSRQLPEEIVHLPCFETTKRISLCLLYISCRLALPTSGVFASLTELKLHTVQFSEFAGAAIGEVISKRCPCLEILEMETITGVLELTLHSTSLVHLDLTMVKMMELHVVAPKLQTVAVASCFQFFSSNSTAVSISAPKLQRVRWLDACPEQTHVGPIDRLHELVVGEAMVVEEGWLLGGVHSNFDMIMRHFSRTDMLQLRIPIYPEFIGHKQLMENIILPQHYSSLELVVEPNKHVFGSSMVCLLRRCHGLRALHVCLGQRKQGVGTTCLYCFWDHMFSTWRNATIRLNYLEELVIKDFNGTSHELDFLKFVCTCVVSIRKIKLVLAEGVIPTAGAYVELGFLRSKARSAECYFIVNQAPIRFM</sequence>
<reference evidence="2" key="1">
    <citation type="journal article" date="2021" name="bioRxiv">
        <title>Whole Genome Assembly and Annotation of Northern Wild Rice, Zizania palustris L., Supports a Whole Genome Duplication in the Zizania Genus.</title>
        <authorList>
            <person name="Haas M."/>
            <person name="Kono T."/>
            <person name="Macchietto M."/>
            <person name="Millas R."/>
            <person name="McGilp L."/>
            <person name="Shao M."/>
            <person name="Duquette J."/>
            <person name="Hirsch C.N."/>
            <person name="Kimball J."/>
        </authorList>
    </citation>
    <scope>NUCLEOTIDE SEQUENCE</scope>
    <source>
        <tissue evidence="2">Fresh leaf tissue</tissue>
    </source>
</reference>
<dbReference type="Pfam" id="PF00646">
    <property type="entry name" value="F-box"/>
    <property type="match status" value="1"/>
</dbReference>
<reference evidence="2" key="2">
    <citation type="submission" date="2021-02" db="EMBL/GenBank/DDBJ databases">
        <authorList>
            <person name="Kimball J.A."/>
            <person name="Haas M.W."/>
            <person name="Macchietto M."/>
            <person name="Kono T."/>
            <person name="Duquette J."/>
            <person name="Shao M."/>
        </authorList>
    </citation>
    <scope>NUCLEOTIDE SEQUENCE</scope>
    <source>
        <tissue evidence="2">Fresh leaf tissue</tissue>
    </source>
</reference>
<protein>
    <recommendedName>
        <fullName evidence="1">F-box domain-containing protein</fullName>
    </recommendedName>
</protein>
<accession>A0A8J5X483</accession>
<organism evidence="2 3">
    <name type="scientific">Zizania palustris</name>
    <name type="common">Northern wild rice</name>
    <dbReference type="NCBI Taxonomy" id="103762"/>
    <lineage>
        <taxon>Eukaryota</taxon>
        <taxon>Viridiplantae</taxon>
        <taxon>Streptophyta</taxon>
        <taxon>Embryophyta</taxon>
        <taxon>Tracheophyta</taxon>
        <taxon>Spermatophyta</taxon>
        <taxon>Magnoliopsida</taxon>
        <taxon>Liliopsida</taxon>
        <taxon>Poales</taxon>
        <taxon>Poaceae</taxon>
        <taxon>BOP clade</taxon>
        <taxon>Oryzoideae</taxon>
        <taxon>Oryzeae</taxon>
        <taxon>Zizaniinae</taxon>
        <taxon>Zizania</taxon>
    </lineage>
</organism>
<evidence type="ECO:0000259" key="1">
    <source>
        <dbReference type="Pfam" id="PF00646"/>
    </source>
</evidence>